<feature type="compositionally biased region" description="Low complexity" evidence="4">
    <location>
        <begin position="511"/>
        <end position="528"/>
    </location>
</feature>
<feature type="region of interest" description="Disordered" evidence="4">
    <location>
        <begin position="176"/>
        <end position="200"/>
    </location>
</feature>
<dbReference type="GO" id="GO:0072659">
    <property type="term" value="P:protein localization to plasma membrane"/>
    <property type="evidence" value="ECO:0000318"/>
    <property type="project" value="GO_Central"/>
</dbReference>
<keyword evidence="3" id="KW-0677">Repeat</keyword>
<feature type="compositionally biased region" description="Basic and acidic residues" evidence="4">
    <location>
        <begin position="536"/>
        <end position="560"/>
    </location>
</feature>
<dbReference type="KEGG" id="dre:100008366"/>
<feature type="compositionally biased region" description="Basic and acidic residues" evidence="4">
    <location>
        <begin position="331"/>
        <end position="344"/>
    </location>
</feature>
<reference evidence="7" key="1">
    <citation type="submission" date="2025-08" db="UniProtKB">
        <authorList>
            <consortium name="RefSeq"/>
        </authorList>
    </citation>
    <scope>IDENTIFICATION</scope>
    <source>
        <strain evidence="7">Tuebingen</strain>
        <tissue evidence="7">Fibroblasts and whole tissue</tissue>
    </source>
</reference>
<protein>
    <submittedName>
        <fullName evidence="7">Na(+)/H(+) exchange regulatory cofactor NHE-RF2 isoform X1</fullName>
    </submittedName>
</protein>
<dbReference type="OrthoDB" id="10007415at2759"/>
<feature type="domain" description="PDZ" evidence="5">
    <location>
        <begin position="18"/>
        <end position="98"/>
    </location>
</feature>
<dbReference type="PROSITE" id="PS50106">
    <property type="entry name" value="PDZ"/>
    <property type="match status" value="2"/>
</dbReference>
<keyword evidence="2" id="KW-0472">Membrane</keyword>
<dbReference type="InterPro" id="IPR015098">
    <property type="entry name" value="EBP50_C"/>
</dbReference>
<dbReference type="InterPro" id="IPR041489">
    <property type="entry name" value="PDZ_6"/>
</dbReference>
<evidence type="ECO:0000256" key="2">
    <source>
        <dbReference type="ARBA" id="ARBA00022475"/>
    </source>
</evidence>
<organism evidence="6 7">
    <name type="scientific">Danio rerio</name>
    <name type="common">Zebrafish</name>
    <name type="synonym">Brachydanio rerio</name>
    <dbReference type="NCBI Taxonomy" id="7955"/>
    <lineage>
        <taxon>Eukaryota</taxon>
        <taxon>Metazoa</taxon>
        <taxon>Chordata</taxon>
        <taxon>Craniata</taxon>
        <taxon>Vertebrata</taxon>
        <taxon>Euteleostomi</taxon>
        <taxon>Actinopterygii</taxon>
        <taxon>Neopterygii</taxon>
        <taxon>Teleostei</taxon>
        <taxon>Ostariophysi</taxon>
        <taxon>Cypriniformes</taxon>
        <taxon>Danionidae</taxon>
        <taxon>Danioninae</taxon>
        <taxon>Danio</taxon>
    </lineage>
</organism>
<dbReference type="AlphaFoldDB" id="A0A8M3B0F2"/>
<dbReference type="CDD" id="cd06768">
    <property type="entry name" value="PDZ_NHERF-like"/>
    <property type="match status" value="2"/>
</dbReference>
<dbReference type="SUPFAM" id="SSF50156">
    <property type="entry name" value="PDZ domain-like"/>
    <property type="match status" value="2"/>
</dbReference>
<feature type="region of interest" description="Disordered" evidence="4">
    <location>
        <begin position="328"/>
        <end position="362"/>
    </location>
</feature>
<keyword evidence="2" id="KW-1003">Cell membrane</keyword>
<feature type="domain" description="PDZ" evidence="5">
    <location>
        <begin position="369"/>
        <end position="449"/>
    </location>
</feature>
<dbReference type="InterPro" id="IPR051067">
    <property type="entry name" value="NHER"/>
</dbReference>
<feature type="region of interest" description="Disordered" evidence="4">
    <location>
        <begin position="575"/>
        <end position="605"/>
    </location>
</feature>
<sequence length="605" mass="67807">MANTLEREILERELRPRLCYLTKGDRGYGFHLHGERNRGAQYIRKIEPGSPADLSGLRSGDRVVEVNGENVEGETHHQVVQRVLEVEHRTRLLVVDRVTDEFLKFHGLPCTEERAIEMGSLSSRSSAASSPRGPATPPPYSRQSSEAIFINKSPSSTGGVMNGSPLYRAHARLTSPVLLSPPSPKTQAETEPFNQLNDKTSITSDTESFTKLTDETSIMFEIESFNKHNTESSITPESEPEPFTKLREETRVIHEHEPFTKLTEETRVIQEPEPFTKLTEETRVMHESEPFTKLREETRVIQEPEPFTKLTEETRVIRDPKAFTKLNIESSDTKHKAESVRELSTDLSRSQTSTQESSEAVTKDLRPRLCHMTLSEQGYGFNLHCKKSRAGQFIRSVDPDSPAEHAGLRPRDRLIEVNGCSIEGLRHAEVVALVRAGGKETCLLVVDPDTDELFSRLGITPTSTHLKEDCVDGPIIEIPPVSASARTSPPIINISLKDPPITNGSPRHQSYRSSSSRSTLSETSAELSFDTSNKLTDSDHHSSDDARKPKHDGKSMERPLDPFWESGLHLSLTAAEAKQKARAKRPNKRAPPMDWSKKQQIFSNF</sequence>
<dbReference type="InterPro" id="IPR036034">
    <property type="entry name" value="PDZ_sf"/>
</dbReference>
<dbReference type="PANTHER" id="PTHR14191">
    <property type="entry name" value="PDZ DOMAIN CONTAINING PROTEIN"/>
    <property type="match status" value="1"/>
</dbReference>
<dbReference type="ZFIN" id="ZDB-GENE-171006-1">
    <property type="gene designation" value="nherf2"/>
</dbReference>
<feature type="compositionally biased region" description="Low complexity" evidence="4">
    <location>
        <begin position="120"/>
        <end position="133"/>
    </location>
</feature>
<dbReference type="Pfam" id="PF17820">
    <property type="entry name" value="PDZ_6"/>
    <property type="match status" value="2"/>
</dbReference>
<feature type="region of interest" description="Disordered" evidence="4">
    <location>
        <begin position="119"/>
        <end position="146"/>
    </location>
</feature>
<feature type="compositionally biased region" description="Low complexity" evidence="4">
    <location>
        <begin position="350"/>
        <end position="359"/>
    </location>
</feature>
<evidence type="ECO:0000313" key="7">
    <source>
        <dbReference type="RefSeq" id="XP_009296992.1"/>
    </source>
</evidence>
<proteinExistence type="predicted"/>
<evidence type="ECO:0000259" key="5">
    <source>
        <dbReference type="PROSITE" id="PS50106"/>
    </source>
</evidence>
<dbReference type="PANTHER" id="PTHR14191:SF4">
    <property type="entry name" value="NA(+)_H(+) EXCHANGE REGULATORY COFACTOR NHE-RF2"/>
    <property type="match status" value="1"/>
</dbReference>
<dbReference type="CTD" id="9351"/>
<dbReference type="GeneID" id="100008366"/>
<dbReference type="Gene3D" id="2.30.42.10">
    <property type="match status" value="2"/>
</dbReference>
<dbReference type="GO" id="GO:0016324">
    <property type="term" value="C:apical plasma membrane"/>
    <property type="evidence" value="ECO:0000318"/>
    <property type="project" value="GO_Central"/>
</dbReference>
<dbReference type="Pfam" id="PF09007">
    <property type="entry name" value="EBP50_C"/>
    <property type="match status" value="1"/>
</dbReference>
<keyword evidence="6" id="KW-1185">Reference proteome</keyword>
<accession>A0A8M3B0F2</accession>
<evidence type="ECO:0000256" key="1">
    <source>
        <dbReference type="ARBA" id="ARBA00004236"/>
    </source>
</evidence>
<dbReference type="SMART" id="SM00228">
    <property type="entry name" value="PDZ"/>
    <property type="match status" value="2"/>
</dbReference>
<evidence type="ECO:0000256" key="4">
    <source>
        <dbReference type="SAM" id="MobiDB-lite"/>
    </source>
</evidence>
<dbReference type="GlyGen" id="A0A8M3B0F2">
    <property type="glycosylation" value="1 site"/>
</dbReference>
<gene>
    <name evidence="7 8" type="primary">nherf2</name>
</gene>
<dbReference type="GO" id="GO:0005102">
    <property type="term" value="F:signaling receptor binding"/>
    <property type="evidence" value="ECO:0000318"/>
    <property type="project" value="GO_Central"/>
</dbReference>
<feature type="compositionally biased region" description="Polar residues" evidence="4">
    <location>
        <begin position="185"/>
        <end position="200"/>
    </location>
</feature>
<evidence type="ECO:0000313" key="8">
    <source>
        <dbReference type="ZFIN" id="ZDB-GENE-171006-1"/>
    </source>
</evidence>
<dbReference type="GO" id="GO:0043495">
    <property type="term" value="F:protein-membrane adaptor activity"/>
    <property type="evidence" value="ECO:0000318"/>
    <property type="project" value="GO_Central"/>
</dbReference>
<dbReference type="RefSeq" id="XP_009296992.1">
    <property type="nucleotide sequence ID" value="XM_009298717.5"/>
</dbReference>
<evidence type="ECO:0000313" key="6">
    <source>
        <dbReference type="Proteomes" id="UP000000437"/>
    </source>
</evidence>
<name>A0A8M3B0F2_DANRE</name>
<dbReference type="AGR" id="ZFIN:ZDB-GENE-171006-1"/>
<comment type="subcellular location">
    <subcellularLocation>
        <location evidence="1">Cell membrane</location>
    </subcellularLocation>
</comment>
<dbReference type="Proteomes" id="UP000000437">
    <property type="component" value="Chromosome 1"/>
</dbReference>
<evidence type="ECO:0000256" key="3">
    <source>
        <dbReference type="ARBA" id="ARBA00022737"/>
    </source>
</evidence>
<feature type="region of interest" description="Disordered" evidence="4">
    <location>
        <begin position="480"/>
        <end position="562"/>
    </location>
</feature>
<dbReference type="InterPro" id="IPR001478">
    <property type="entry name" value="PDZ"/>
</dbReference>